<accession>A0ABY5TJ16</accession>
<gene>
    <name evidence="2" type="ORF">NYF23_07465</name>
</gene>
<evidence type="ECO:0000259" key="1">
    <source>
        <dbReference type="Pfam" id="PF12225"/>
    </source>
</evidence>
<reference evidence="2" key="1">
    <citation type="submission" date="2022-08" db="EMBL/GenBank/DDBJ databases">
        <title>Catabolic pathway analysis in culturable SAR92 clade bacteria reveals their overlooked roles in DMSP degradation in coastal seas.</title>
        <authorList>
            <person name="He X."/>
            <person name="Zhang X."/>
            <person name="Zhang Y."/>
        </authorList>
    </citation>
    <scope>NUCLEOTIDE SEQUENCE</scope>
    <source>
        <strain evidence="2">H455</strain>
    </source>
</reference>
<name>A0ABY5TJ16_9GAMM</name>
<feature type="domain" description="Methylene-tetrahydrofolate reductase C-terminal-like" evidence="1">
    <location>
        <begin position="39"/>
        <end position="131"/>
    </location>
</feature>
<proteinExistence type="predicted"/>
<sequence length="156" mass="17400">MKRVRYWSVDNARWLRRVYQGLERGLMALHPIFNRLGYQRLDRGVAAIEKYIKGFLFDSQSCGQCTLGETGMACPMNCPKTLRNGPCGGVRSNGNCEVDASMVCVWVTSWEGSKRIGDLESTIQVIQAPVDVRLKGTSAWLRAVRKRLGMAGGETL</sequence>
<dbReference type="Proteomes" id="UP001059934">
    <property type="component" value="Chromosome"/>
</dbReference>
<organism evidence="2 3">
    <name type="scientific">SAR92 clade bacterium H455</name>
    <dbReference type="NCBI Taxonomy" id="2974818"/>
    <lineage>
        <taxon>Bacteria</taxon>
        <taxon>Pseudomonadati</taxon>
        <taxon>Pseudomonadota</taxon>
        <taxon>Gammaproteobacteria</taxon>
        <taxon>Cellvibrionales</taxon>
        <taxon>Porticoccaceae</taxon>
        <taxon>SAR92 clade</taxon>
    </lineage>
</organism>
<dbReference type="Pfam" id="PF12225">
    <property type="entry name" value="DUF5981"/>
    <property type="match status" value="1"/>
</dbReference>
<protein>
    <submittedName>
        <fullName evidence="2">Methylenetetrahydrofolate reductase C-terminal domain-containing protein</fullName>
    </submittedName>
</protein>
<evidence type="ECO:0000313" key="2">
    <source>
        <dbReference type="EMBL" id="UVW33878.1"/>
    </source>
</evidence>
<evidence type="ECO:0000313" key="3">
    <source>
        <dbReference type="Proteomes" id="UP001059934"/>
    </source>
</evidence>
<keyword evidence="3" id="KW-1185">Reference proteome</keyword>
<dbReference type="InterPro" id="IPR022026">
    <property type="entry name" value="DUF5981"/>
</dbReference>
<dbReference type="EMBL" id="CP103416">
    <property type="protein sequence ID" value="UVW33878.1"/>
    <property type="molecule type" value="Genomic_DNA"/>
</dbReference>